<reference evidence="2 4" key="1">
    <citation type="journal article" date="2019" name="Nat. Ecol. Evol.">
        <title>Megaphylogeny resolves global patterns of mushroom evolution.</title>
        <authorList>
            <person name="Varga T."/>
            <person name="Krizsan K."/>
            <person name="Foldi C."/>
            <person name="Dima B."/>
            <person name="Sanchez-Garcia M."/>
            <person name="Sanchez-Ramirez S."/>
            <person name="Szollosi G.J."/>
            <person name="Szarkandi J.G."/>
            <person name="Papp V."/>
            <person name="Albert L."/>
            <person name="Andreopoulos W."/>
            <person name="Angelini C."/>
            <person name="Antonin V."/>
            <person name="Barry K.W."/>
            <person name="Bougher N.L."/>
            <person name="Buchanan P."/>
            <person name="Buyck B."/>
            <person name="Bense V."/>
            <person name="Catcheside P."/>
            <person name="Chovatia M."/>
            <person name="Cooper J."/>
            <person name="Damon W."/>
            <person name="Desjardin D."/>
            <person name="Finy P."/>
            <person name="Geml J."/>
            <person name="Haridas S."/>
            <person name="Hughes K."/>
            <person name="Justo A."/>
            <person name="Karasinski D."/>
            <person name="Kautmanova I."/>
            <person name="Kiss B."/>
            <person name="Kocsube S."/>
            <person name="Kotiranta H."/>
            <person name="LaButti K.M."/>
            <person name="Lechner B.E."/>
            <person name="Liimatainen K."/>
            <person name="Lipzen A."/>
            <person name="Lukacs Z."/>
            <person name="Mihaltcheva S."/>
            <person name="Morgado L.N."/>
            <person name="Niskanen T."/>
            <person name="Noordeloos M.E."/>
            <person name="Ohm R.A."/>
            <person name="Ortiz-Santana B."/>
            <person name="Ovrebo C."/>
            <person name="Racz N."/>
            <person name="Riley R."/>
            <person name="Savchenko A."/>
            <person name="Shiryaev A."/>
            <person name="Soop K."/>
            <person name="Spirin V."/>
            <person name="Szebenyi C."/>
            <person name="Tomsovsky M."/>
            <person name="Tulloss R.E."/>
            <person name="Uehling J."/>
            <person name="Grigoriev I.V."/>
            <person name="Vagvolgyi C."/>
            <person name="Papp T."/>
            <person name="Martin F.M."/>
            <person name="Miettinen O."/>
            <person name="Hibbett D.S."/>
            <person name="Nagy L.G."/>
        </authorList>
    </citation>
    <scope>NUCLEOTIDE SEQUENCE [LARGE SCALE GENOMIC DNA]</scope>
    <source>
        <strain evidence="2 4">FP101781</strain>
    </source>
</reference>
<dbReference type="AlphaFoldDB" id="A0A4Y7SKB1"/>
<evidence type="ECO:0000313" key="4">
    <source>
        <dbReference type="Proteomes" id="UP000298030"/>
    </source>
</evidence>
<evidence type="ECO:0000313" key="2">
    <source>
        <dbReference type="EMBL" id="TEB22306.1"/>
    </source>
</evidence>
<evidence type="ECO:0008006" key="5">
    <source>
        <dbReference type="Google" id="ProtNLM"/>
    </source>
</evidence>
<feature type="transmembrane region" description="Helical" evidence="1">
    <location>
        <begin position="67"/>
        <end position="88"/>
    </location>
</feature>
<dbReference type="Pfam" id="PF06912">
    <property type="entry name" value="DUF1275"/>
    <property type="match status" value="1"/>
</dbReference>
<feature type="non-terminal residue" evidence="2">
    <location>
        <position position="1"/>
    </location>
</feature>
<dbReference type="Proteomes" id="UP000298030">
    <property type="component" value="Unassembled WGS sequence"/>
</dbReference>
<dbReference type="EMBL" id="QPFP01000017">
    <property type="protein sequence ID" value="TEB31889.1"/>
    <property type="molecule type" value="Genomic_DNA"/>
</dbReference>
<protein>
    <recommendedName>
        <fullName evidence="5">DUF1275 domain protein</fullName>
    </recommendedName>
</protein>
<feature type="transmembrane region" description="Helical" evidence="1">
    <location>
        <begin position="190"/>
        <end position="210"/>
    </location>
</feature>
<organism evidence="2 4">
    <name type="scientific">Coprinellus micaceus</name>
    <name type="common">Glistening ink-cap mushroom</name>
    <name type="synonym">Coprinus micaceus</name>
    <dbReference type="NCBI Taxonomy" id="71717"/>
    <lineage>
        <taxon>Eukaryota</taxon>
        <taxon>Fungi</taxon>
        <taxon>Dikarya</taxon>
        <taxon>Basidiomycota</taxon>
        <taxon>Agaricomycotina</taxon>
        <taxon>Agaricomycetes</taxon>
        <taxon>Agaricomycetidae</taxon>
        <taxon>Agaricales</taxon>
        <taxon>Agaricineae</taxon>
        <taxon>Psathyrellaceae</taxon>
        <taxon>Coprinellus</taxon>
    </lineage>
</organism>
<comment type="caution">
    <text evidence="2">The sequence shown here is derived from an EMBL/GenBank/DDBJ whole genome shotgun (WGS) entry which is preliminary data.</text>
</comment>
<keyword evidence="1" id="KW-0812">Transmembrane</keyword>
<evidence type="ECO:0000313" key="3">
    <source>
        <dbReference type="EMBL" id="TEB31889.1"/>
    </source>
</evidence>
<keyword evidence="1" id="KW-1133">Transmembrane helix</keyword>
<proteinExistence type="predicted"/>
<dbReference type="EMBL" id="QPFP01000093">
    <property type="protein sequence ID" value="TEB22306.1"/>
    <property type="molecule type" value="Genomic_DNA"/>
</dbReference>
<evidence type="ECO:0000256" key="1">
    <source>
        <dbReference type="SAM" id="Phobius"/>
    </source>
</evidence>
<accession>A0A4Y7SKB1</accession>
<dbReference type="PANTHER" id="PTHR37488">
    <property type="entry name" value="DUF1275 DOMAIN-CONTAINING PROTEIN"/>
    <property type="match status" value="1"/>
</dbReference>
<dbReference type="InterPro" id="IPR010699">
    <property type="entry name" value="DUF1275"/>
</dbReference>
<keyword evidence="1" id="KW-0472">Membrane</keyword>
<keyword evidence="4" id="KW-1185">Reference proteome</keyword>
<sequence length="221" mass="23852">SFSAIFVWCGFQTGNFAQLGLAIARLWEGGIQTFHRVDQQALCSLIAFNLGAAFGRVGDWIGPHKRVWLFLGTFVQALMTMAGAIAFWKSGQPSTSNERDEPAWSNVETFVGLAFISASLGLQGVVGKRLNTAFGTTIVLTTVWVELMTDPKLLLINRRVLSRDLRLVAAFSLFLGAFFGRAILAKLGTAGTLGVGVGLRVVVAFAWIFVPKKQKAAPSAT</sequence>
<name>A0A4Y7SKB1_COPMI</name>
<feature type="transmembrane region" description="Helical" evidence="1">
    <location>
        <begin position="109"/>
        <end position="126"/>
    </location>
</feature>
<gene>
    <name evidence="3" type="ORF">FA13DRAFT_1628926</name>
    <name evidence="2" type="ORF">FA13DRAFT_1641547</name>
</gene>
<dbReference type="OrthoDB" id="5288586at2759"/>
<feature type="transmembrane region" description="Helical" evidence="1">
    <location>
        <begin position="167"/>
        <end position="184"/>
    </location>
</feature>
<dbReference type="PANTHER" id="PTHR37488:SF2">
    <property type="entry name" value="DUF1275 DOMAIN-CONTAINING PROTEIN"/>
    <property type="match status" value="1"/>
</dbReference>